<sequence length="101" mass="11666">MAKKDWYLEHLIRLHNYESRVWRIYQKYIDEFSRLAAALKIDPGKPFSFADFPATKASVEKALAKIATEVQIAIETGSREEWIEAAKVNDDLVKKILPTTK</sequence>
<reference evidence="1" key="1">
    <citation type="journal article" date="2012" name="PLoS ONE">
        <title>Gene sets for utilization of primary and secondary nutrition supplies in the distal gut of endangered iberian lynx.</title>
        <authorList>
            <person name="Alcaide M."/>
            <person name="Messina E."/>
            <person name="Richter M."/>
            <person name="Bargiela R."/>
            <person name="Peplies J."/>
            <person name="Huws S.A."/>
            <person name="Newbold C.J."/>
            <person name="Golyshin P.N."/>
            <person name="Simon M.A."/>
            <person name="Lopez G."/>
            <person name="Yakimov M.M."/>
            <person name="Ferrer M."/>
        </authorList>
    </citation>
    <scope>NUCLEOTIDE SEQUENCE</scope>
</reference>
<proteinExistence type="predicted"/>
<name>J9C5P0_9ZZZZ</name>
<gene>
    <name evidence="1" type="ORF">EVA_16744</name>
</gene>
<organism evidence="1">
    <name type="scientific">gut metagenome</name>
    <dbReference type="NCBI Taxonomy" id="749906"/>
    <lineage>
        <taxon>unclassified sequences</taxon>
        <taxon>metagenomes</taxon>
        <taxon>organismal metagenomes</taxon>
    </lineage>
</organism>
<protein>
    <submittedName>
        <fullName evidence="1">Uncharacterized protein</fullName>
    </submittedName>
</protein>
<feature type="non-terminal residue" evidence="1">
    <location>
        <position position="101"/>
    </location>
</feature>
<dbReference type="EMBL" id="AMCI01005970">
    <property type="protein sequence ID" value="EJW95150.1"/>
    <property type="molecule type" value="Genomic_DNA"/>
</dbReference>
<dbReference type="AlphaFoldDB" id="J9C5P0"/>
<comment type="caution">
    <text evidence="1">The sequence shown here is derived from an EMBL/GenBank/DDBJ whole genome shotgun (WGS) entry which is preliminary data.</text>
</comment>
<evidence type="ECO:0000313" key="1">
    <source>
        <dbReference type="EMBL" id="EJW95150.1"/>
    </source>
</evidence>
<accession>J9C5P0</accession>